<feature type="compositionally biased region" description="Polar residues" evidence="6">
    <location>
        <begin position="162"/>
        <end position="186"/>
    </location>
</feature>
<gene>
    <name evidence="8" type="primary">LOC103086727</name>
</gene>
<dbReference type="InterPro" id="IPR004241">
    <property type="entry name" value="Atg8-like"/>
</dbReference>
<accession>A0A340X4Y2</accession>
<keyword evidence="5" id="KW-0072">Autophagy</keyword>
<evidence type="ECO:0000256" key="5">
    <source>
        <dbReference type="RuleBase" id="RU004384"/>
    </source>
</evidence>
<dbReference type="GO" id="GO:0006914">
    <property type="term" value="P:autophagy"/>
    <property type="evidence" value="ECO:0007669"/>
    <property type="project" value="UniProtKB-KW"/>
</dbReference>
<keyword evidence="3" id="KW-0472">Membrane</keyword>
<feature type="region of interest" description="Disordered" evidence="6">
    <location>
        <begin position="117"/>
        <end position="136"/>
    </location>
</feature>
<sequence length="400" mass="44160">MKLVYKEKHPFEKRRSEGEKIRKKYPDWVPVRVEKPPKAWIGDLDKKKYLVPSDLTVGQFYFLIQKRIHLRAEDALFFFVNNVIPPTSARMGQLFGLATLTSDHSLEALIMIRSSDNHSPTASNDCTHPNHQQASTQLVHSLGHQQANTSFRTTWTTIASCSGTTPKHQQSNTISEIPGPCNQTPRSSSASQCASTSLRTRLHPLVSRYQIQDLLDPTLPTSEPARAPGTPHDPGPPTSDQQPPHKAWLGNQRNWRPAPPVRPPAIQCLGGMVTYTESDLQFTHIILTQVPLESKGLGNGHECSTPALLRGQSSQPASSQEVTVAGCSRAAQAEACLLCTWHIDVECLGFKGENNAGSSESSSGRPRTAKPTYLRQKVLRAQARHRDNWDTGESFSGGKL</sequence>
<dbReference type="STRING" id="118797.A0A340X4Y2"/>
<feature type="region of interest" description="Disordered" evidence="6">
    <location>
        <begin position="354"/>
        <end position="373"/>
    </location>
</feature>
<comment type="subcellular location">
    <subcellularLocation>
        <location evidence="1">Membrane</location>
    </subcellularLocation>
</comment>
<feature type="region of interest" description="Disordered" evidence="6">
    <location>
        <begin position="380"/>
        <end position="400"/>
    </location>
</feature>
<reference evidence="8" key="1">
    <citation type="submission" date="2025-08" db="UniProtKB">
        <authorList>
            <consortium name="RefSeq"/>
        </authorList>
    </citation>
    <scope>IDENTIFICATION</scope>
</reference>
<evidence type="ECO:0000256" key="3">
    <source>
        <dbReference type="ARBA" id="ARBA00023136"/>
    </source>
</evidence>
<organism evidence="7 8">
    <name type="scientific">Lipotes vexillifer</name>
    <name type="common">Yangtze river dolphin</name>
    <dbReference type="NCBI Taxonomy" id="118797"/>
    <lineage>
        <taxon>Eukaryota</taxon>
        <taxon>Metazoa</taxon>
        <taxon>Chordata</taxon>
        <taxon>Craniata</taxon>
        <taxon>Vertebrata</taxon>
        <taxon>Euteleostomi</taxon>
        <taxon>Mammalia</taxon>
        <taxon>Eutheria</taxon>
        <taxon>Laurasiatheria</taxon>
        <taxon>Artiodactyla</taxon>
        <taxon>Whippomorpha</taxon>
        <taxon>Cetacea</taxon>
        <taxon>Odontoceti</taxon>
        <taxon>Lipotidae</taxon>
        <taxon>Lipotes</taxon>
    </lineage>
</organism>
<dbReference type="GO" id="GO:0016020">
    <property type="term" value="C:membrane"/>
    <property type="evidence" value="ECO:0007669"/>
    <property type="project" value="UniProtKB-SubCell"/>
</dbReference>
<evidence type="ECO:0000256" key="6">
    <source>
        <dbReference type="SAM" id="MobiDB-lite"/>
    </source>
</evidence>
<evidence type="ECO:0000256" key="2">
    <source>
        <dbReference type="ARBA" id="ARBA00007293"/>
    </source>
</evidence>
<evidence type="ECO:0000313" key="8">
    <source>
        <dbReference type="RefSeq" id="XP_007454354.1"/>
    </source>
</evidence>
<dbReference type="AlphaFoldDB" id="A0A340X4Y2"/>
<feature type="region of interest" description="Disordered" evidence="6">
    <location>
        <begin position="162"/>
        <end position="196"/>
    </location>
</feature>
<dbReference type="RefSeq" id="XP_007454354.1">
    <property type="nucleotide sequence ID" value="XM_007454292.1"/>
</dbReference>
<evidence type="ECO:0000313" key="7">
    <source>
        <dbReference type="Proteomes" id="UP000265300"/>
    </source>
</evidence>
<keyword evidence="7" id="KW-1185">Reference proteome</keyword>
<feature type="compositionally biased region" description="Low complexity" evidence="6">
    <location>
        <begin position="187"/>
        <end position="196"/>
    </location>
</feature>
<name>A0A340X4Y2_LIPVE</name>
<dbReference type="GeneID" id="103086727"/>
<dbReference type="Proteomes" id="UP000265300">
    <property type="component" value="Unplaced"/>
</dbReference>
<dbReference type="PANTHER" id="PTHR10969">
    <property type="entry name" value="MICROTUBULE-ASSOCIATED PROTEINS 1A/1B LIGHT CHAIN 3-RELATED"/>
    <property type="match status" value="1"/>
</dbReference>
<keyword evidence="4" id="KW-0449">Lipoprotein</keyword>
<dbReference type="Gene3D" id="3.10.20.90">
    <property type="entry name" value="Phosphatidylinositol 3-kinase Catalytic Subunit, Chain A, domain 1"/>
    <property type="match status" value="1"/>
</dbReference>
<dbReference type="Pfam" id="PF02991">
    <property type="entry name" value="ATG8"/>
    <property type="match status" value="1"/>
</dbReference>
<evidence type="ECO:0000256" key="1">
    <source>
        <dbReference type="ARBA" id="ARBA00004370"/>
    </source>
</evidence>
<dbReference type="InterPro" id="IPR029071">
    <property type="entry name" value="Ubiquitin-like_domsf"/>
</dbReference>
<dbReference type="KEGG" id="lve:103086727"/>
<comment type="similarity">
    <text evidence="2 5">Belongs to the ATG8 family.</text>
</comment>
<dbReference type="InParanoid" id="A0A340X4Y2"/>
<feature type="region of interest" description="Disordered" evidence="6">
    <location>
        <begin position="217"/>
        <end position="260"/>
    </location>
</feature>
<protein>
    <submittedName>
        <fullName evidence="8">Uncharacterized protein LOC103086727</fullName>
    </submittedName>
</protein>
<evidence type="ECO:0000256" key="4">
    <source>
        <dbReference type="ARBA" id="ARBA00023288"/>
    </source>
</evidence>
<feature type="compositionally biased region" description="Low complexity" evidence="6">
    <location>
        <begin position="354"/>
        <end position="364"/>
    </location>
</feature>
<dbReference type="SUPFAM" id="SSF54236">
    <property type="entry name" value="Ubiquitin-like"/>
    <property type="match status" value="1"/>
</dbReference>
<proteinExistence type="inferred from homology"/>